<reference evidence="1" key="1">
    <citation type="submission" date="2023-06" db="EMBL/GenBank/DDBJ databases">
        <authorList>
            <consortium name="Lawrence Berkeley National Laboratory"/>
            <person name="Ahrendt S."/>
            <person name="Sahu N."/>
            <person name="Indic B."/>
            <person name="Wong-Bajracharya J."/>
            <person name="Merenyi Z."/>
            <person name="Ke H.-M."/>
            <person name="Monk M."/>
            <person name="Kocsube S."/>
            <person name="Drula E."/>
            <person name="Lipzen A."/>
            <person name="Balint B."/>
            <person name="Henrissat B."/>
            <person name="Andreopoulos B."/>
            <person name="Martin F.M."/>
            <person name="Harder C.B."/>
            <person name="Rigling D."/>
            <person name="Ford K.L."/>
            <person name="Foster G.D."/>
            <person name="Pangilinan J."/>
            <person name="Papanicolaou A."/>
            <person name="Barry K."/>
            <person name="LaButti K."/>
            <person name="Viragh M."/>
            <person name="Koriabine M."/>
            <person name="Yan M."/>
            <person name="Riley R."/>
            <person name="Champramary S."/>
            <person name="Plett K.L."/>
            <person name="Tsai I.J."/>
            <person name="Slot J."/>
            <person name="Sipos G."/>
            <person name="Plett J."/>
            <person name="Nagy L.G."/>
            <person name="Grigoriev I.V."/>
        </authorList>
    </citation>
    <scope>NUCLEOTIDE SEQUENCE</scope>
    <source>
        <strain evidence="1">HWK02</strain>
    </source>
</reference>
<evidence type="ECO:0000313" key="2">
    <source>
        <dbReference type="Proteomes" id="UP001175228"/>
    </source>
</evidence>
<evidence type="ECO:0000313" key="1">
    <source>
        <dbReference type="EMBL" id="KAK0495493.1"/>
    </source>
</evidence>
<sequence length="239" mass="26824">MLDVIIMHNDVTLVDHATYTSTKTAMLSKAFLREHAYTISLASHFEFDISVFSDIPVQKQKVAKDMILFYLAATLLSGWSNMYRSITISVVFYTVRVISRNRDEKIAKAVKLDEIRSAYCNHSAYIKGKISLFQTTVLGKTEAYQLCSSTVIQQCLMSKQRGEALYSSALEPTSLDKLDKIARNLRMQKAGIMATVGGYEQIMVPALNISEGRPEKLKVAKAWVVYINERPLPAVPDSN</sequence>
<accession>A0AA39UNE9</accession>
<gene>
    <name evidence="1" type="ORF">EDD18DRAFT_1353944</name>
</gene>
<protein>
    <submittedName>
        <fullName evidence="1">Uncharacterized protein</fullName>
    </submittedName>
</protein>
<comment type="caution">
    <text evidence="1">The sequence shown here is derived from an EMBL/GenBank/DDBJ whole genome shotgun (WGS) entry which is preliminary data.</text>
</comment>
<dbReference type="EMBL" id="JAUEPU010000017">
    <property type="protein sequence ID" value="KAK0495493.1"/>
    <property type="molecule type" value="Genomic_DNA"/>
</dbReference>
<proteinExistence type="predicted"/>
<name>A0AA39UNE9_9AGAR</name>
<keyword evidence="2" id="KW-1185">Reference proteome</keyword>
<dbReference type="AlphaFoldDB" id="A0AA39UNE9"/>
<dbReference type="Proteomes" id="UP001175228">
    <property type="component" value="Unassembled WGS sequence"/>
</dbReference>
<organism evidence="1 2">
    <name type="scientific">Armillaria luteobubalina</name>
    <dbReference type="NCBI Taxonomy" id="153913"/>
    <lineage>
        <taxon>Eukaryota</taxon>
        <taxon>Fungi</taxon>
        <taxon>Dikarya</taxon>
        <taxon>Basidiomycota</taxon>
        <taxon>Agaricomycotina</taxon>
        <taxon>Agaricomycetes</taxon>
        <taxon>Agaricomycetidae</taxon>
        <taxon>Agaricales</taxon>
        <taxon>Marasmiineae</taxon>
        <taxon>Physalacriaceae</taxon>
        <taxon>Armillaria</taxon>
    </lineage>
</organism>